<protein>
    <recommendedName>
        <fullName evidence="8">CTNNB1 binding N-teminal domain-containing protein</fullName>
    </recommendedName>
</protein>
<reference evidence="10" key="1">
    <citation type="submission" date="2011-05" db="EMBL/GenBank/DDBJ databases">
        <title>Insights into the evolution of the great apes provided by the gorilla genome.</title>
        <authorList>
            <person name="Scally A."/>
        </authorList>
    </citation>
    <scope>NUCLEOTIDE SEQUENCE [LARGE SCALE GENOMIC DNA]</scope>
</reference>
<feature type="compositionally biased region" description="Polar residues" evidence="7">
    <location>
        <begin position="47"/>
        <end position="57"/>
    </location>
</feature>
<feature type="compositionally biased region" description="Basic and acidic residues" evidence="7">
    <location>
        <begin position="63"/>
        <end position="91"/>
    </location>
</feature>
<dbReference type="EMBL" id="CABD030076236">
    <property type="status" value="NOT_ANNOTATED_CDS"/>
    <property type="molecule type" value="Genomic_DNA"/>
</dbReference>
<evidence type="ECO:0000256" key="5">
    <source>
        <dbReference type="ARBA" id="ARBA00023163"/>
    </source>
</evidence>
<dbReference type="InterPro" id="IPR024940">
    <property type="entry name" value="TCF/LEF"/>
</dbReference>
<evidence type="ECO:0000256" key="3">
    <source>
        <dbReference type="ARBA" id="ARBA00023125"/>
    </source>
</evidence>
<dbReference type="InterPro" id="IPR013558">
    <property type="entry name" value="CTNNB1-bd_N"/>
</dbReference>
<dbReference type="EMBL" id="CABD030076240">
    <property type="status" value="NOT_ANNOTATED_CDS"/>
    <property type="molecule type" value="Genomic_DNA"/>
</dbReference>
<feature type="compositionally biased region" description="Gly residues" evidence="7">
    <location>
        <begin position="1"/>
        <end position="11"/>
    </location>
</feature>
<evidence type="ECO:0000313" key="9">
    <source>
        <dbReference type="Ensembl" id="ENSGGOP00000047876.1"/>
    </source>
</evidence>
<evidence type="ECO:0000256" key="1">
    <source>
        <dbReference type="ARBA" id="ARBA00004123"/>
    </source>
</evidence>
<feature type="compositionally biased region" description="Polar residues" evidence="7">
    <location>
        <begin position="402"/>
        <end position="417"/>
    </location>
</feature>
<dbReference type="Pfam" id="PF08347">
    <property type="entry name" value="CTNNB1_binding"/>
    <property type="match status" value="1"/>
</dbReference>
<comment type="subcellular location">
    <subcellularLocation>
        <location evidence="1">Nucleus</location>
    </subcellularLocation>
</comment>
<evidence type="ECO:0000256" key="6">
    <source>
        <dbReference type="ARBA" id="ARBA00023242"/>
    </source>
</evidence>
<dbReference type="EMBL" id="CABD030076237">
    <property type="status" value="NOT_ANNOTATED_CDS"/>
    <property type="molecule type" value="Genomic_DNA"/>
</dbReference>
<evidence type="ECO:0000256" key="7">
    <source>
        <dbReference type="SAM" id="MobiDB-lite"/>
    </source>
</evidence>
<dbReference type="EMBL" id="CABD030076239">
    <property type="status" value="NOT_ANNOTATED_CDS"/>
    <property type="molecule type" value="Genomic_DNA"/>
</dbReference>
<reference evidence="9" key="3">
    <citation type="submission" date="2025-08" db="UniProtKB">
        <authorList>
            <consortium name="Ensembl"/>
        </authorList>
    </citation>
    <scope>IDENTIFICATION</scope>
</reference>
<evidence type="ECO:0000256" key="4">
    <source>
        <dbReference type="ARBA" id="ARBA00023159"/>
    </source>
</evidence>
<keyword evidence="10" id="KW-1185">Reference proteome</keyword>
<dbReference type="AlphaFoldDB" id="A0A2I2ZL21"/>
<dbReference type="FunFam" id="4.10.900.10:FF:000002">
    <property type="entry name" value="transcription factor 7-like 2 isoform X1"/>
    <property type="match status" value="1"/>
</dbReference>
<reference evidence="9 10" key="2">
    <citation type="journal article" date="2012" name="Nature">
        <title>Insights into hominid evolution from the gorilla genome sequence.</title>
        <authorList>
            <person name="Scally A."/>
            <person name="Dutheil J.Y."/>
            <person name="Hillier L.W."/>
            <person name="Jordan G.E."/>
            <person name="Goodhead I."/>
            <person name="Herrero J."/>
            <person name="Hobolth A."/>
            <person name="Lappalainen T."/>
            <person name="Mailund T."/>
            <person name="Marques-Bonet T."/>
            <person name="McCarthy S."/>
            <person name="Montgomery S.H."/>
            <person name="Schwalie P.C."/>
            <person name="Tang Y.A."/>
            <person name="Ward M.C."/>
            <person name="Xue Y."/>
            <person name="Yngvadottir B."/>
            <person name="Alkan C."/>
            <person name="Andersen L.N."/>
            <person name="Ayub Q."/>
            <person name="Ball E.V."/>
            <person name="Beal K."/>
            <person name="Bradley B.J."/>
            <person name="Chen Y."/>
            <person name="Clee C.M."/>
            <person name="Fitzgerald S."/>
            <person name="Graves T.A."/>
            <person name="Gu Y."/>
            <person name="Heath P."/>
            <person name="Heger A."/>
            <person name="Karakoc E."/>
            <person name="Kolb-Kokocinski A."/>
            <person name="Laird G.K."/>
            <person name="Lunter G."/>
            <person name="Meader S."/>
            <person name="Mort M."/>
            <person name="Mullikin J.C."/>
            <person name="Munch K."/>
            <person name="O'Connor T.D."/>
            <person name="Phillips A.D."/>
            <person name="Prado-Martinez J."/>
            <person name="Rogers A.S."/>
            <person name="Sajjadian S."/>
            <person name="Schmidt D."/>
            <person name="Shaw K."/>
            <person name="Simpson J.T."/>
            <person name="Stenson P.D."/>
            <person name="Turner D.J."/>
            <person name="Vigilant L."/>
            <person name="Vilella A.J."/>
            <person name="Whitener W."/>
            <person name="Zhu B."/>
            <person name="Cooper D.N."/>
            <person name="de Jong P."/>
            <person name="Dermitzakis E.T."/>
            <person name="Eichler E.E."/>
            <person name="Flicek P."/>
            <person name="Goldman N."/>
            <person name="Mundy N.I."/>
            <person name="Ning Z."/>
            <person name="Odom D.T."/>
            <person name="Ponting C.P."/>
            <person name="Quail M.A."/>
            <person name="Ryder O.A."/>
            <person name="Searle S.M."/>
            <person name="Warren W.C."/>
            <person name="Wilson R.K."/>
            <person name="Schierup M.H."/>
            <person name="Rogers J."/>
            <person name="Tyler-Smith C."/>
            <person name="Durbin R."/>
        </authorList>
    </citation>
    <scope>NUCLEOTIDE SEQUENCE [LARGE SCALE GENOMIC DNA]</scope>
</reference>
<dbReference type="InterPro" id="IPR027397">
    <property type="entry name" value="Catenin-bd_sf"/>
</dbReference>
<feature type="compositionally biased region" description="Basic and acidic residues" evidence="7">
    <location>
        <begin position="19"/>
        <end position="43"/>
    </location>
</feature>
<feature type="region of interest" description="Disordered" evidence="7">
    <location>
        <begin position="293"/>
        <end position="345"/>
    </location>
</feature>
<evidence type="ECO:0000313" key="10">
    <source>
        <dbReference type="Proteomes" id="UP000001519"/>
    </source>
</evidence>
<feature type="compositionally biased region" description="Low complexity" evidence="7">
    <location>
        <begin position="295"/>
        <end position="319"/>
    </location>
</feature>
<feature type="compositionally biased region" description="Low complexity" evidence="7">
    <location>
        <begin position="372"/>
        <end position="401"/>
    </location>
</feature>
<dbReference type="PANTHER" id="PTHR10373:SF32">
    <property type="entry name" value="TRANSCRIPTION FACTOR 7-LIKE 2"/>
    <property type="match status" value="1"/>
</dbReference>
<evidence type="ECO:0000259" key="8">
    <source>
        <dbReference type="Pfam" id="PF08347"/>
    </source>
</evidence>
<keyword evidence="5" id="KW-0804">Transcription</keyword>
<dbReference type="EMBL" id="CABD030076238">
    <property type="status" value="NOT_ANNOTATED_CDS"/>
    <property type="molecule type" value="Genomic_DNA"/>
</dbReference>
<sequence>MPQLNGGGGDDLGANDELISFKDEGEQEEKSSENSSAERDLADVKSSLVNESETNQNSSSDSEAERRPPPRSESFRDKSRESLEEAAKRQDGGLFKGPPYPVVLHLLSEFIVFHFTFVSSHQYLQMKWPLLDVQAGSLQSRQALKDARSPSPAHIVVSNLPEMMASFIEGVKKKIRASPWCARDRMFSAFEAARAPEVVPPAQRSLLQLTQPDMKKVEKCCCKRSHFILPPSSFKVKAVTTLTLANSDNNKALRVPCAPKKCRARFGLDQQNNWCGPCRRKKKCVRYIQGEGSCLSPPSSDGSLLDSPPSSPNLLGSPPRDAKSQTEQTQPLSLSLKPDPLAHLSMMPPPPALLLAEATHKASALCPNGALDLPPAALQPAAPSSSIAQPSTSSLHSHSSLAGTQPQPLSLVTKSLE</sequence>
<proteinExistence type="predicted"/>
<keyword evidence="2" id="KW-0805">Transcription regulation</keyword>
<dbReference type="EMBL" id="CABD030076235">
    <property type="status" value="NOT_ANNOTATED_CDS"/>
    <property type="molecule type" value="Genomic_DNA"/>
</dbReference>
<evidence type="ECO:0000256" key="2">
    <source>
        <dbReference type="ARBA" id="ARBA00023015"/>
    </source>
</evidence>
<dbReference type="Gene3D" id="4.10.900.10">
    <property type="entry name" value="TCF3-CBD (Catenin binding domain)"/>
    <property type="match status" value="1"/>
</dbReference>
<dbReference type="Ensembl" id="ENSGGOT00000042723.1">
    <property type="protein sequence ID" value="ENSGGOP00000047876.1"/>
    <property type="gene ID" value="ENSGGOG00000044110.1"/>
</dbReference>
<dbReference type="GeneTree" id="ENSGT00940000155535"/>
<keyword evidence="4" id="KW-0010">Activator</keyword>
<dbReference type="GO" id="GO:0016055">
    <property type="term" value="P:Wnt signaling pathway"/>
    <property type="evidence" value="ECO:0007669"/>
    <property type="project" value="InterPro"/>
</dbReference>
<dbReference type="EMBL" id="CABD030076234">
    <property type="status" value="NOT_ANNOTATED_CDS"/>
    <property type="molecule type" value="Genomic_DNA"/>
</dbReference>
<name>A0A2I2ZL21_GORGO</name>
<accession>A0A2I2ZL21</accession>
<dbReference type="PANTHER" id="PTHR10373">
    <property type="entry name" value="TRANSCRIPTION FACTOR 7 FAMILY MEMBER"/>
    <property type="match status" value="1"/>
</dbReference>
<feature type="region of interest" description="Disordered" evidence="7">
    <location>
        <begin position="372"/>
        <end position="417"/>
    </location>
</feature>
<keyword evidence="6" id="KW-0539">Nucleus</keyword>
<dbReference type="GO" id="GO:0005634">
    <property type="term" value="C:nucleus"/>
    <property type="evidence" value="ECO:0007669"/>
    <property type="project" value="UniProtKB-SubCell"/>
</dbReference>
<dbReference type="Proteomes" id="UP000001519">
    <property type="component" value="Chromosome 10"/>
</dbReference>
<keyword evidence="3" id="KW-0238">DNA-binding</keyword>
<dbReference type="Bgee" id="ENSGGOG00000044110">
    <property type="expression patterns" value="Expressed in heart and 5 other cell types or tissues"/>
</dbReference>
<reference evidence="9" key="4">
    <citation type="submission" date="2025-09" db="UniProtKB">
        <authorList>
            <consortium name="Ensembl"/>
        </authorList>
    </citation>
    <scope>IDENTIFICATION</scope>
</reference>
<feature type="domain" description="CTNNB1 binding N-teminal" evidence="8">
    <location>
        <begin position="5"/>
        <end position="155"/>
    </location>
</feature>
<dbReference type="SMART" id="SM01366">
    <property type="entry name" value="c-clamp"/>
    <property type="match status" value="1"/>
</dbReference>
<dbReference type="GO" id="GO:0003677">
    <property type="term" value="F:DNA binding"/>
    <property type="evidence" value="ECO:0007669"/>
    <property type="project" value="UniProtKB-KW"/>
</dbReference>
<organism evidence="9 10">
    <name type="scientific">Gorilla gorilla gorilla</name>
    <name type="common">Western lowland gorilla</name>
    <dbReference type="NCBI Taxonomy" id="9595"/>
    <lineage>
        <taxon>Eukaryota</taxon>
        <taxon>Metazoa</taxon>
        <taxon>Chordata</taxon>
        <taxon>Craniata</taxon>
        <taxon>Vertebrata</taxon>
        <taxon>Euteleostomi</taxon>
        <taxon>Mammalia</taxon>
        <taxon>Eutheria</taxon>
        <taxon>Euarchontoglires</taxon>
        <taxon>Primates</taxon>
        <taxon>Haplorrhini</taxon>
        <taxon>Catarrhini</taxon>
        <taxon>Hominidae</taxon>
        <taxon>Gorilla</taxon>
    </lineage>
</organism>
<feature type="region of interest" description="Disordered" evidence="7">
    <location>
        <begin position="1"/>
        <end position="94"/>
    </location>
</feature>